<gene>
    <name evidence="1" type="ORF">PROQFM164_S10g000038</name>
</gene>
<evidence type="ECO:0000313" key="1">
    <source>
        <dbReference type="EMBL" id="CDM38224.1"/>
    </source>
</evidence>
<name>W6QVT4_PENRF</name>
<organism evidence="1 2">
    <name type="scientific">Penicillium roqueforti (strain FM164)</name>
    <dbReference type="NCBI Taxonomy" id="1365484"/>
    <lineage>
        <taxon>Eukaryota</taxon>
        <taxon>Fungi</taxon>
        <taxon>Dikarya</taxon>
        <taxon>Ascomycota</taxon>
        <taxon>Pezizomycotina</taxon>
        <taxon>Eurotiomycetes</taxon>
        <taxon>Eurotiomycetidae</taxon>
        <taxon>Eurotiales</taxon>
        <taxon>Aspergillaceae</taxon>
        <taxon>Penicillium</taxon>
    </lineage>
</organism>
<evidence type="ECO:0000313" key="2">
    <source>
        <dbReference type="Proteomes" id="UP000030686"/>
    </source>
</evidence>
<proteinExistence type="predicted"/>
<protein>
    <submittedName>
        <fullName evidence="1">Uncharacterized protein</fullName>
    </submittedName>
</protein>
<reference evidence="1" key="1">
    <citation type="journal article" date="2014" name="Nat. Commun.">
        <title>Multiple recent horizontal transfers of a large genomic region in cheese making fungi.</title>
        <authorList>
            <person name="Cheeseman K."/>
            <person name="Ropars J."/>
            <person name="Renault P."/>
            <person name="Dupont J."/>
            <person name="Gouzy J."/>
            <person name="Branca A."/>
            <person name="Abraham A.L."/>
            <person name="Ceppi M."/>
            <person name="Conseiller E."/>
            <person name="Debuchy R."/>
            <person name="Malagnac F."/>
            <person name="Goarin A."/>
            <person name="Silar P."/>
            <person name="Lacoste S."/>
            <person name="Sallet E."/>
            <person name="Bensimon A."/>
            <person name="Giraud T."/>
            <person name="Brygoo Y."/>
        </authorList>
    </citation>
    <scope>NUCLEOTIDE SEQUENCE [LARGE SCALE GENOMIC DNA]</scope>
    <source>
        <strain evidence="1">FM164</strain>
    </source>
</reference>
<dbReference type="Proteomes" id="UP000030686">
    <property type="component" value="Unassembled WGS sequence"/>
</dbReference>
<dbReference type="EMBL" id="HG792024">
    <property type="protein sequence ID" value="CDM38224.1"/>
    <property type="molecule type" value="Genomic_DNA"/>
</dbReference>
<keyword evidence="2" id="KW-1185">Reference proteome</keyword>
<dbReference type="AlphaFoldDB" id="W6QVT4"/>
<sequence length="83" mass="8806">MNILELDVREIDSGWVLGASGAVNVEVILVKDNGTIGISNVNVLRGDIVDTTEADVGASLGLSSGLCHISECIIEKQNYNYLT</sequence>
<accession>W6QVT4</accession>